<evidence type="ECO:0000313" key="3">
    <source>
        <dbReference type="Proteomes" id="UP000191612"/>
    </source>
</evidence>
<organism evidence="2 3">
    <name type="scientific">Penicillium solitum</name>
    <dbReference type="NCBI Taxonomy" id="60172"/>
    <lineage>
        <taxon>Eukaryota</taxon>
        <taxon>Fungi</taxon>
        <taxon>Dikarya</taxon>
        <taxon>Ascomycota</taxon>
        <taxon>Pezizomycotina</taxon>
        <taxon>Eurotiomycetes</taxon>
        <taxon>Eurotiomycetidae</taxon>
        <taxon>Eurotiales</taxon>
        <taxon>Aspergillaceae</taxon>
        <taxon>Penicillium</taxon>
    </lineage>
</organism>
<dbReference type="Proteomes" id="UP000191612">
    <property type="component" value="Unassembled WGS sequence"/>
</dbReference>
<name>A0A1V6QQE7_9EURO</name>
<comment type="caution">
    <text evidence="2">The sequence shown here is derived from an EMBL/GenBank/DDBJ whole genome shotgun (WGS) entry which is preliminary data.</text>
</comment>
<evidence type="ECO:0000313" key="2">
    <source>
        <dbReference type="EMBL" id="OQD91450.1"/>
    </source>
</evidence>
<keyword evidence="3" id="KW-1185">Reference proteome</keyword>
<accession>A0A1V6QQE7</accession>
<gene>
    <name evidence="2" type="ORF">PENSOL_c053G08799</name>
</gene>
<feature type="region of interest" description="Disordered" evidence="1">
    <location>
        <begin position="1"/>
        <end position="48"/>
    </location>
</feature>
<evidence type="ECO:0000256" key="1">
    <source>
        <dbReference type="SAM" id="MobiDB-lite"/>
    </source>
</evidence>
<dbReference type="EMBL" id="MDYO01000053">
    <property type="protein sequence ID" value="OQD91450.1"/>
    <property type="molecule type" value="Genomic_DNA"/>
</dbReference>
<proteinExistence type="predicted"/>
<reference evidence="3" key="1">
    <citation type="journal article" date="2017" name="Nat. Microbiol.">
        <title>Global analysis of biosynthetic gene clusters reveals vast potential of secondary metabolite production in Penicillium species.</title>
        <authorList>
            <person name="Nielsen J.C."/>
            <person name="Grijseels S."/>
            <person name="Prigent S."/>
            <person name="Ji B."/>
            <person name="Dainat J."/>
            <person name="Nielsen K.F."/>
            <person name="Frisvad J.C."/>
            <person name="Workman M."/>
            <person name="Nielsen J."/>
        </authorList>
    </citation>
    <scope>NUCLEOTIDE SEQUENCE [LARGE SCALE GENOMIC DNA]</scope>
    <source>
        <strain evidence="3">IBT 29525</strain>
    </source>
</reference>
<feature type="compositionally biased region" description="Low complexity" evidence="1">
    <location>
        <begin position="1"/>
        <end position="33"/>
    </location>
</feature>
<sequence>MNPSSPSSPQQTSTTTGSSTAPVTSSSTPTTSSNYPTEQALSAHEQFDQNIGHIGGWIEELDHPDQFPLPKS</sequence>
<protein>
    <submittedName>
        <fullName evidence="2">Uncharacterized protein</fullName>
    </submittedName>
</protein>
<dbReference type="AlphaFoldDB" id="A0A1V6QQE7"/>